<dbReference type="GeneID" id="80518057"/>
<evidence type="ECO:0000313" key="4">
    <source>
        <dbReference type="EMBL" id="QKU35361.1"/>
    </source>
</evidence>
<keyword evidence="4" id="KW-0418">Kinase</keyword>
<dbReference type="PANTHER" id="PTHR24346">
    <property type="entry name" value="MAP/MICROTUBULE AFFINITY-REGULATING KINASE"/>
    <property type="match status" value="1"/>
</dbReference>
<reference evidence="4" key="2">
    <citation type="journal article" date="2018" name="Nat. Commun.">
        <title>Tailed giant Tupanvirus possesses the most complete translational apparatus of the known virosphere.</title>
        <authorList>
            <person name="Abrahao J."/>
            <person name="Silva L."/>
            <person name="Silva L.S."/>
            <person name="Khalil J.Y.B."/>
            <person name="Rodrigues R."/>
            <person name="Arantes T."/>
            <person name="Assis F."/>
            <person name="Boratto P."/>
            <person name="Andrade M."/>
            <person name="Kroon E.G."/>
            <person name="Ribeiro B."/>
            <person name="Bergier I."/>
            <person name="Seligmann H."/>
            <person name="Ghigo E."/>
            <person name="Colson P."/>
            <person name="Levasseur A."/>
            <person name="Kroemer G."/>
            <person name="Raoult D."/>
            <person name="La Scola B."/>
        </authorList>
    </citation>
    <scope>NUCLEOTIDE SEQUENCE [LARGE SCALE GENOMIC DNA]</scope>
    <source>
        <strain evidence="4">Soda lake</strain>
    </source>
</reference>
<evidence type="ECO:0000259" key="3">
    <source>
        <dbReference type="PROSITE" id="PS50011"/>
    </source>
</evidence>
<dbReference type="SMART" id="SM00220">
    <property type="entry name" value="S_TKc"/>
    <property type="match status" value="1"/>
</dbReference>
<dbReference type="PROSITE" id="PS50011">
    <property type="entry name" value="PROTEIN_KINASE_DOM"/>
    <property type="match status" value="1"/>
</dbReference>
<sequence length="273" mass="31651">MSDMNNAYISGKYVKKYLLCSGSFGKVYLANRIDTGETLVIKIIKKVNGNTENKIKRDTEIPKIIEHPNIVKINDFIETDTHAFVVYPYIDNSICLSKIKRQELNFENKSKLEYMLNMMCQICDAIEFMHSKFVVHRDIKPQNIVVSPHLAILIDFDLAFIMNNSKYPLRKGIIGTPNYLAPEIWKNCDDICYQLTDIYSFGVTLYFVFNKKKLPYIADKIEDLEYEIRHSNPIPSNSGYPALDRLIMDIISKDPNTRPTITYIKDSLRKIIN</sequence>
<dbReference type="RefSeq" id="YP_010782022.1">
    <property type="nucleotide sequence ID" value="NC_075039.1"/>
</dbReference>
<dbReference type="Pfam" id="PF00069">
    <property type="entry name" value="Pkinase"/>
    <property type="match status" value="1"/>
</dbReference>
<proteinExistence type="predicted"/>
<protein>
    <submittedName>
        <fullName evidence="4">Serine/Threonine protein kinase</fullName>
    </submittedName>
</protein>
<dbReference type="InterPro" id="IPR008271">
    <property type="entry name" value="Ser/Thr_kinase_AS"/>
</dbReference>
<accession>A0A6N1P2X1</accession>
<evidence type="ECO:0000256" key="1">
    <source>
        <dbReference type="ARBA" id="ARBA00022741"/>
    </source>
</evidence>
<keyword evidence="4" id="KW-0723">Serine/threonine-protein kinase</keyword>
<name>A0A6N1P2X1_9VIRU</name>
<dbReference type="InterPro" id="IPR000719">
    <property type="entry name" value="Prot_kinase_dom"/>
</dbReference>
<dbReference type="CDD" id="cd14014">
    <property type="entry name" value="STKc_PknB_like"/>
    <property type="match status" value="1"/>
</dbReference>
<dbReference type="KEGG" id="vg:80518057"/>
<organism evidence="4">
    <name type="scientific">Tupanvirus soda lake</name>
    <dbReference type="NCBI Taxonomy" id="2126985"/>
    <lineage>
        <taxon>Viruses</taxon>
        <taxon>Varidnaviria</taxon>
        <taxon>Bamfordvirae</taxon>
        <taxon>Nucleocytoviricota</taxon>
        <taxon>Megaviricetes</taxon>
        <taxon>Imitervirales</taxon>
        <taxon>Mimiviridae</taxon>
        <taxon>Megamimivirinae</taxon>
        <taxon>Tupanvirus</taxon>
        <taxon>Tupanvirus salinum</taxon>
    </lineage>
</organism>
<dbReference type="SUPFAM" id="SSF56112">
    <property type="entry name" value="Protein kinase-like (PK-like)"/>
    <property type="match status" value="1"/>
</dbReference>
<keyword evidence="2" id="KW-0067">ATP-binding</keyword>
<dbReference type="GO" id="GO:0004674">
    <property type="term" value="F:protein serine/threonine kinase activity"/>
    <property type="evidence" value="ECO:0007669"/>
    <property type="project" value="UniProtKB-KW"/>
</dbReference>
<keyword evidence="1" id="KW-0547">Nucleotide-binding</keyword>
<dbReference type="PROSITE" id="PS00108">
    <property type="entry name" value="PROTEIN_KINASE_ST"/>
    <property type="match status" value="1"/>
</dbReference>
<dbReference type="GO" id="GO:0005524">
    <property type="term" value="F:ATP binding"/>
    <property type="evidence" value="ECO:0007669"/>
    <property type="project" value="UniProtKB-KW"/>
</dbReference>
<dbReference type="EMBL" id="KY523104">
    <property type="protein sequence ID" value="QKU35361.1"/>
    <property type="molecule type" value="Genomic_DNA"/>
</dbReference>
<keyword evidence="4" id="KW-0808">Transferase</keyword>
<dbReference type="InterPro" id="IPR011009">
    <property type="entry name" value="Kinase-like_dom_sf"/>
</dbReference>
<evidence type="ECO:0000256" key="2">
    <source>
        <dbReference type="ARBA" id="ARBA00022840"/>
    </source>
</evidence>
<dbReference type="PANTHER" id="PTHR24346:SF30">
    <property type="entry name" value="MATERNAL EMBRYONIC LEUCINE ZIPPER KINASE"/>
    <property type="match status" value="1"/>
</dbReference>
<dbReference type="GO" id="GO:0035556">
    <property type="term" value="P:intracellular signal transduction"/>
    <property type="evidence" value="ECO:0007669"/>
    <property type="project" value="TreeGrafter"/>
</dbReference>
<reference evidence="4" key="1">
    <citation type="submission" date="2017-01" db="EMBL/GenBank/DDBJ databases">
        <authorList>
            <person name="Assis F.L."/>
            <person name="Abrahao J.S."/>
            <person name="Silva L."/>
            <person name="Khalil J.B."/>
            <person name="Rodrigues R."/>
            <person name="Silva L.S."/>
            <person name="Arantes T."/>
            <person name="Boratto P."/>
            <person name="Andrade M."/>
            <person name="Kroon E.G."/>
            <person name="Ribeiro B."/>
            <person name="Bergier I."/>
            <person name="Seligmann H."/>
            <person name="Ghigo E."/>
            <person name="Colson P."/>
            <person name="Levasseur A."/>
            <person name="Raoult D."/>
            <person name="Scola B.L."/>
        </authorList>
    </citation>
    <scope>NUCLEOTIDE SEQUENCE</scope>
    <source>
        <strain evidence="4">Soda lake</strain>
    </source>
</reference>
<feature type="domain" description="Protein kinase" evidence="3">
    <location>
        <begin position="13"/>
        <end position="272"/>
    </location>
</feature>
<dbReference type="Gene3D" id="1.10.510.10">
    <property type="entry name" value="Transferase(Phosphotransferase) domain 1"/>
    <property type="match status" value="1"/>
</dbReference>